<proteinExistence type="predicted"/>
<accession>A0A4R4ZU53</accession>
<gene>
    <name evidence="1" type="ORF">E1263_02790</name>
</gene>
<reference evidence="1 2" key="1">
    <citation type="submission" date="2019-03" db="EMBL/GenBank/DDBJ databases">
        <title>Draft genome sequences of novel Actinobacteria.</title>
        <authorList>
            <person name="Sahin N."/>
            <person name="Ay H."/>
            <person name="Saygin H."/>
        </authorList>
    </citation>
    <scope>NUCLEOTIDE SEQUENCE [LARGE SCALE GENOMIC DNA]</scope>
    <source>
        <strain evidence="1 2">JCM 13523</strain>
    </source>
</reference>
<organism evidence="1 2">
    <name type="scientific">Kribbella antibiotica</name>
    <dbReference type="NCBI Taxonomy" id="190195"/>
    <lineage>
        <taxon>Bacteria</taxon>
        <taxon>Bacillati</taxon>
        <taxon>Actinomycetota</taxon>
        <taxon>Actinomycetes</taxon>
        <taxon>Propionibacteriales</taxon>
        <taxon>Kribbellaceae</taxon>
        <taxon>Kribbella</taxon>
    </lineage>
</organism>
<evidence type="ECO:0000313" key="2">
    <source>
        <dbReference type="Proteomes" id="UP000295124"/>
    </source>
</evidence>
<evidence type="ECO:0000313" key="1">
    <source>
        <dbReference type="EMBL" id="TDD62661.1"/>
    </source>
</evidence>
<dbReference type="RefSeq" id="WP_132164989.1">
    <property type="nucleotide sequence ID" value="NZ_SMKX01000005.1"/>
</dbReference>
<protein>
    <submittedName>
        <fullName evidence="1">Uncharacterized protein</fullName>
    </submittedName>
</protein>
<keyword evidence="2" id="KW-1185">Reference proteome</keyword>
<dbReference type="Proteomes" id="UP000295124">
    <property type="component" value="Unassembled WGS sequence"/>
</dbReference>
<dbReference type="AlphaFoldDB" id="A0A4R4ZU53"/>
<sequence length="76" mass="8472">MTEPQLTSLPDAVVDGQRLLERFGRTADGRPRRMSPIEAFVLAATRTSLVRRDANGALLVPAQTDAGLVLTRRRRW</sequence>
<name>A0A4R4ZU53_9ACTN</name>
<comment type="caution">
    <text evidence="1">The sequence shown here is derived from an EMBL/GenBank/DDBJ whole genome shotgun (WGS) entry which is preliminary data.</text>
</comment>
<dbReference type="EMBL" id="SMKX01000005">
    <property type="protein sequence ID" value="TDD62661.1"/>
    <property type="molecule type" value="Genomic_DNA"/>
</dbReference>